<organism evidence="2 3">
    <name type="scientific">Zosterops borbonicus</name>
    <dbReference type="NCBI Taxonomy" id="364589"/>
    <lineage>
        <taxon>Eukaryota</taxon>
        <taxon>Metazoa</taxon>
        <taxon>Chordata</taxon>
        <taxon>Craniata</taxon>
        <taxon>Vertebrata</taxon>
        <taxon>Euteleostomi</taxon>
        <taxon>Archelosauria</taxon>
        <taxon>Archosauria</taxon>
        <taxon>Dinosauria</taxon>
        <taxon>Saurischia</taxon>
        <taxon>Theropoda</taxon>
        <taxon>Coelurosauria</taxon>
        <taxon>Aves</taxon>
        <taxon>Neognathae</taxon>
        <taxon>Neoaves</taxon>
        <taxon>Telluraves</taxon>
        <taxon>Australaves</taxon>
        <taxon>Passeriformes</taxon>
        <taxon>Sylvioidea</taxon>
        <taxon>Zosteropidae</taxon>
        <taxon>Zosterops</taxon>
    </lineage>
</organism>
<evidence type="ECO:0000313" key="3">
    <source>
        <dbReference type="Proteomes" id="UP000796761"/>
    </source>
</evidence>
<reference evidence="2" key="1">
    <citation type="submission" date="2019-04" db="EMBL/GenBank/DDBJ databases">
        <title>Genome assembly of Zosterops borbonicus 15179.</title>
        <authorList>
            <person name="Leroy T."/>
            <person name="Anselmetti Y."/>
            <person name="Tilak M.-K."/>
            <person name="Nabholz B."/>
        </authorList>
    </citation>
    <scope>NUCLEOTIDE SEQUENCE</scope>
    <source>
        <strain evidence="2">HGM_15179</strain>
        <tissue evidence="2">Muscle</tissue>
    </source>
</reference>
<dbReference type="EMBL" id="SWJQ01000108">
    <property type="protein sequence ID" value="TRZ21873.1"/>
    <property type="molecule type" value="Genomic_DNA"/>
</dbReference>
<evidence type="ECO:0000313" key="2">
    <source>
        <dbReference type="EMBL" id="TRZ21873.1"/>
    </source>
</evidence>
<dbReference type="OrthoDB" id="10581913at2759"/>
<accession>A0A8K1LQA5</accession>
<dbReference type="Proteomes" id="UP000796761">
    <property type="component" value="Unassembled WGS sequence"/>
</dbReference>
<name>A0A8K1LQA5_9PASS</name>
<gene>
    <name evidence="2" type="ORF">HGM15179_005162</name>
</gene>
<proteinExistence type="predicted"/>
<keyword evidence="3" id="KW-1185">Reference proteome</keyword>
<comment type="caution">
    <text evidence="2">The sequence shown here is derived from an EMBL/GenBank/DDBJ whole genome shotgun (WGS) entry which is preliminary data.</text>
</comment>
<evidence type="ECO:0000256" key="1">
    <source>
        <dbReference type="SAM" id="MobiDB-lite"/>
    </source>
</evidence>
<feature type="region of interest" description="Disordered" evidence="1">
    <location>
        <begin position="22"/>
        <end position="46"/>
    </location>
</feature>
<protein>
    <submittedName>
        <fullName evidence="2">Uncharacterized protein</fullName>
    </submittedName>
</protein>
<sequence length="107" mass="11764">MNAARKHQCRVGIVPAFTSLMGTDRDKDSRSALRLRCPQGRKGPPAALAAGDLGGDMELLAVTALEEAGKDATASQAELKEKRKNMWIKPRNTTQQEENWMKEGEVK</sequence>
<dbReference type="AlphaFoldDB" id="A0A8K1LQA5"/>
<feature type="region of interest" description="Disordered" evidence="1">
    <location>
        <begin position="71"/>
        <end position="107"/>
    </location>
</feature>